<evidence type="ECO:0000256" key="7">
    <source>
        <dbReference type="ARBA" id="ARBA00022763"/>
    </source>
</evidence>
<dbReference type="RefSeq" id="XP_049182393.1">
    <property type="nucleotide sequence ID" value="XM_049326411.1"/>
</dbReference>
<keyword evidence="7" id="KW-0227">DNA damage</keyword>
<reference evidence="14" key="1">
    <citation type="journal article" date="2022" name="DNA Res.">
        <title>Genome analysis of five recently described species of the CUG-Ser clade uncovers Candida theae as a new hybrid lineage with pathogenic potential in the Candida parapsilosis species complex.</title>
        <authorList>
            <person name="Mixao V."/>
            <person name="Del Olmo V."/>
            <person name="Hegedusova E."/>
            <person name="Saus E."/>
            <person name="Pryszcz L."/>
            <person name="Cillingova A."/>
            <person name="Nosek J."/>
            <person name="Gabaldon T."/>
        </authorList>
    </citation>
    <scope>NUCLEOTIDE SEQUENCE</scope>
    <source>
        <strain evidence="14">CBS 10844</strain>
    </source>
</reference>
<dbReference type="Pfam" id="PF01035">
    <property type="entry name" value="DNA_binding_1"/>
    <property type="match status" value="1"/>
</dbReference>
<evidence type="ECO:0000256" key="12">
    <source>
        <dbReference type="ARBA" id="ARBA00049348"/>
    </source>
</evidence>
<dbReference type="EC" id="2.1.1.63" evidence="3"/>
<keyword evidence="15" id="KW-1185">Reference proteome</keyword>
<dbReference type="NCBIfam" id="TIGR00589">
    <property type="entry name" value="ogt"/>
    <property type="match status" value="1"/>
</dbReference>
<keyword evidence="5" id="KW-0489">Methyltransferase</keyword>
<dbReference type="PANTHER" id="PTHR10815:SF13">
    <property type="entry name" value="METHYLATED-DNA--PROTEIN-CYSTEINE METHYLTRANSFERASE"/>
    <property type="match status" value="1"/>
</dbReference>
<sequence length="187" mass="21042">MKSLYYTIIDSTPFKALLVLNDQGALMYASIGKDAMELCKKLVEEFKPKREYQLQPLSTLSDRSLVKESIEKFEKLMNNPGKETINTIPVEFIFGTQLQQRIWRELMKIPPGKTKHYGEIADSMKLSPGSSRVVGNGCGSNKIAVVVPCHRVIALSGKLNGYKWGIEVKRHLLKSELGSDYSFIVTD</sequence>
<evidence type="ECO:0000313" key="14">
    <source>
        <dbReference type="EMBL" id="KAI3406648.2"/>
    </source>
</evidence>
<evidence type="ECO:0000256" key="6">
    <source>
        <dbReference type="ARBA" id="ARBA00022679"/>
    </source>
</evidence>
<comment type="catalytic activity">
    <reaction evidence="12">
        <text>a 6-O-methyl-2'-deoxyguanosine in DNA + L-cysteinyl-[protein] = S-methyl-L-cysteinyl-[protein] + a 2'-deoxyguanosine in DNA</text>
        <dbReference type="Rhea" id="RHEA:24000"/>
        <dbReference type="Rhea" id="RHEA-COMP:10131"/>
        <dbReference type="Rhea" id="RHEA-COMP:10132"/>
        <dbReference type="Rhea" id="RHEA-COMP:11367"/>
        <dbReference type="Rhea" id="RHEA-COMP:11368"/>
        <dbReference type="ChEBI" id="CHEBI:29950"/>
        <dbReference type="ChEBI" id="CHEBI:82612"/>
        <dbReference type="ChEBI" id="CHEBI:85445"/>
        <dbReference type="ChEBI" id="CHEBI:85448"/>
        <dbReference type="EC" id="2.1.1.63"/>
    </reaction>
</comment>
<evidence type="ECO:0000256" key="3">
    <source>
        <dbReference type="ARBA" id="ARBA00011918"/>
    </source>
</evidence>
<evidence type="ECO:0000256" key="1">
    <source>
        <dbReference type="ARBA" id="ARBA00001286"/>
    </source>
</evidence>
<protein>
    <recommendedName>
        <fullName evidence="4">Methylated-DNA--protein-cysteine methyltransferase</fullName>
        <ecNumber evidence="3">2.1.1.63</ecNumber>
    </recommendedName>
    <alternativeName>
        <fullName evidence="9">6-O-methylguanine-DNA methyltransferase</fullName>
    </alternativeName>
    <alternativeName>
        <fullName evidence="11">DNA repair MTase</fullName>
    </alternativeName>
    <alternativeName>
        <fullName evidence="10">O-6-methylguanine-DNA-alkyltransferase</fullName>
    </alternativeName>
</protein>
<dbReference type="InterPro" id="IPR001497">
    <property type="entry name" value="MethylDNA_cys_MeTrfase_AS"/>
</dbReference>
<dbReference type="InterPro" id="IPR036217">
    <property type="entry name" value="MethylDNA_cys_MeTrfase_DNAb"/>
</dbReference>
<evidence type="ECO:0000256" key="10">
    <source>
        <dbReference type="ARBA" id="ARBA00031621"/>
    </source>
</evidence>
<dbReference type="Gene3D" id="1.10.10.10">
    <property type="entry name" value="Winged helix-like DNA-binding domain superfamily/Winged helix DNA-binding domain"/>
    <property type="match status" value="1"/>
</dbReference>
<comment type="caution">
    <text evidence="14">The sequence shown here is derived from an EMBL/GenBank/DDBJ whole genome shotgun (WGS) entry which is preliminary data.</text>
</comment>
<evidence type="ECO:0000256" key="5">
    <source>
        <dbReference type="ARBA" id="ARBA00022603"/>
    </source>
</evidence>
<feature type="domain" description="Methylated-DNA-[protein]-cysteine S-methyltransferase DNA binding" evidence="13">
    <location>
        <begin position="98"/>
        <end position="176"/>
    </location>
</feature>
<evidence type="ECO:0000256" key="4">
    <source>
        <dbReference type="ARBA" id="ARBA00015377"/>
    </source>
</evidence>
<dbReference type="GeneID" id="73378111"/>
<dbReference type="EMBL" id="JAHUZD010000022">
    <property type="protein sequence ID" value="KAI3406648.2"/>
    <property type="molecule type" value="Genomic_DNA"/>
</dbReference>
<evidence type="ECO:0000256" key="11">
    <source>
        <dbReference type="ARBA" id="ARBA00033095"/>
    </source>
</evidence>
<keyword evidence="8" id="KW-0234">DNA repair</keyword>
<evidence type="ECO:0000259" key="13">
    <source>
        <dbReference type="Pfam" id="PF01035"/>
    </source>
</evidence>
<organism evidence="14 15">
    <name type="scientific">Candida oxycetoniae</name>
    <dbReference type="NCBI Taxonomy" id="497107"/>
    <lineage>
        <taxon>Eukaryota</taxon>
        <taxon>Fungi</taxon>
        <taxon>Dikarya</taxon>
        <taxon>Ascomycota</taxon>
        <taxon>Saccharomycotina</taxon>
        <taxon>Pichiomycetes</taxon>
        <taxon>Debaryomycetaceae</taxon>
        <taxon>Candida/Lodderomyces clade</taxon>
        <taxon>Candida</taxon>
    </lineage>
</organism>
<dbReference type="AlphaFoldDB" id="A0AAI9T0P6"/>
<dbReference type="InterPro" id="IPR036388">
    <property type="entry name" value="WH-like_DNA-bd_sf"/>
</dbReference>
<evidence type="ECO:0000256" key="8">
    <source>
        <dbReference type="ARBA" id="ARBA00023204"/>
    </source>
</evidence>
<keyword evidence="6" id="KW-0808">Transferase</keyword>
<dbReference type="InterPro" id="IPR014048">
    <property type="entry name" value="MethylDNA_cys_MeTrfase_DNA-bd"/>
</dbReference>
<comment type="similarity">
    <text evidence="2">Belongs to the MGMT family.</text>
</comment>
<dbReference type="PROSITE" id="PS00374">
    <property type="entry name" value="MGMT"/>
    <property type="match status" value="1"/>
</dbReference>
<dbReference type="GO" id="GO:0032259">
    <property type="term" value="P:methylation"/>
    <property type="evidence" value="ECO:0007669"/>
    <property type="project" value="UniProtKB-KW"/>
</dbReference>
<dbReference type="SUPFAM" id="SSF46767">
    <property type="entry name" value="Methylated DNA-protein cysteine methyltransferase, C-terminal domain"/>
    <property type="match status" value="1"/>
</dbReference>
<dbReference type="GO" id="GO:0006281">
    <property type="term" value="P:DNA repair"/>
    <property type="evidence" value="ECO:0007669"/>
    <property type="project" value="UniProtKB-KW"/>
</dbReference>
<evidence type="ECO:0000256" key="9">
    <source>
        <dbReference type="ARBA" id="ARBA00030795"/>
    </source>
</evidence>
<dbReference type="GO" id="GO:0003908">
    <property type="term" value="F:methylated-DNA-[protein]-cysteine S-methyltransferase activity"/>
    <property type="evidence" value="ECO:0007669"/>
    <property type="project" value="UniProtKB-EC"/>
</dbReference>
<dbReference type="PANTHER" id="PTHR10815">
    <property type="entry name" value="METHYLATED-DNA--PROTEIN-CYSTEINE METHYLTRANSFERASE"/>
    <property type="match status" value="1"/>
</dbReference>
<dbReference type="CDD" id="cd06445">
    <property type="entry name" value="ATase"/>
    <property type="match status" value="1"/>
</dbReference>
<dbReference type="Proteomes" id="UP001202479">
    <property type="component" value="Unassembled WGS sequence"/>
</dbReference>
<comment type="catalytic activity">
    <reaction evidence="1">
        <text>a 4-O-methyl-thymidine in DNA + L-cysteinyl-[protein] = a thymidine in DNA + S-methyl-L-cysteinyl-[protein]</text>
        <dbReference type="Rhea" id="RHEA:53428"/>
        <dbReference type="Rhea" id="RHEA-COMP:10131"/>
        <dbReference type="Rhea" id="RHEA-COMP:10132"/>
        <dbReference type="Rhea" id="RHEA-COMP:13555"/>
        <dbReference type="Rhea" id="RHEA-COMP:13556"/>
        <dbReference type="ChEBI" id="CHEBI:29950"/>
        <dbReference type="ChEBI" id="CHEBI:82612"/>
        <dbReference type="ChEBI" id="CHEBI:137386"/>
        <dbReference type="ChEBI" id="CHEBI:137387"/>
        <dbReference type="EC" id="2.1.1.63"/>
    </reaction>
</comment>
<evidence type="ECO:0000256" key="2">
    <source>
        <dbReference type="ARBA" id="ARBA00008711"/>
    </source>
</evidence>
<evidence type="ECO:0000313" key="15">
    <source>
        <dbReference type="Proteomes" id="UP001202479"/>
    </source>
</evidence>
<accession>A0AAI9T0P6</accession>
<proteinExistence type="inferred from homology"/>
<gene>
    <name evidence="14" type="ORF">KGF56_000494</name>
</gene>
<name>A0AAI9T0P6_9ASCO</name>